<dbReference type="Pfam" id="PF00536">
    <property type="entry name" value="SAM_1"/>
    <property type="match status" value="1"/>
</dbReference>
<evidence type="ECO:0000313" key="4">
    <source>
        <dbReference type="Proteomes" id="UP000038040"/>
    </source>
</evidence>
<feature type="region of interest" description="Disordered" evidence="1">
    <location>
        <begin position="497"/>
        <end position="516"/>
    </location>
</feature>
<gene>
    <name evidence="3" type="ORF">DME_LOCUS3538</name>
</gene>
<feature type="region of interest" description="Disordered" evidence="1">
    <location>
        <begin position="402"/>
        <end position="455"/>
    </location>
</feature>
<dbReference type="GO" id="GO:0030160">
    <property type="term" value="F:synaptic receptor adaptor activity"/>
    <property type="evidence" value="ECO:0007669"/>
    <property type="project" value="TreeGrafter"/>
</dbReference>
<evidence type="ECO:0000313" key="5">
    <source>
        <dbReference type="Proteomes" id="UP000274756"/>
    </source>
</evidence>
<dbReference type="STRING" id="318479.A0A158Q6G1"/>
<dbReference type="SMART" id="SM00454">
    <property type="entry name" value="SAM"/>
    <property type="match status" value="1"/>
</dbReference>
<dbReference type="PANTHER" id="PTHR24135">
    <property type="entry name" value="SH3 AND MULTIPLE ANKYRIN REPEAT DOMAINS PROTEIN"/>
    <property type="match status" value="1"/>
</dbReference>
<feature type="compositionally biased region" description="Polar residues" evidence="1">
    <location>
        <begin position="402"/>
        <end position="417"/>
    </location>
</feature>
<dbReference type="InterPro" id="IPR001660">
    <property type="entry name" value="SAM"/>
</dbReference>
<dbReference type="OrthoDB" id="445896at2759"/>
<dbReference type="SUPFAM" id="SSF47769">
    <property type="entry name" value="SAM/Pointed domain"/>
    <property type="match status" value="1"/>
</dbReference>
<dbReference type="GO" id="GO:0035255">
    <property type="term" value="F:ionotropic glutamate receptor binding"/>
    <property type="evidence" value="ECO:0007669"/>
    <property type="project" value="TreeGrafter"/>
</dbReference>
<evidence type="ECO:0000259" key="2">
    <source>
        <dbReference type="PROSITE" id="PS50105"/>
    </source>
</evidence>
<evidence type="ECO:0000256" key="1">
    <source>
        <dbReference type="SAM" id="MobiDB-lite"/>
    </source>
</evidence>
<dbReference type="PANTHER" id="PTHR24135:SF28">
    <property type="entry name" value="LD13733P"/>
    <property type="match status" value="1"/>
</dbReference>
<proteinExistence type="predicted"/>
<reference evidence="3 5" key="2">
    <citation type="submission" date="2018-11" db="EMBL/GenBank/DDBJ databases">
        <authorList>
            <consortium name="Pathogen Informatics"/>
        </authorList>
    </citation>
    <scope>NUCLEOTIDE SEQUENCE [LARGE SCALE GENOMIC DNA]</scope>
</reference>
<feature type="compositionally biased region" description="Low complexity" evidence="1">
    <location>
        <begin position="252"/>
        <end position="269"/>
    </location>
</feature>
<dbReference type="InterPro" id="IPR051569">
    <property type="entry name" value="SHANK"/>
</dbReference>
<feature type="region of interest" description="Disordered" evidence="1">
    <location>
        <begin position="183"/>
        <end position="269"/>
    </location>
</feature>
<protein>
    <submittedName>
        <fullName evidence="6">SAM domain-containing protein</fullName>
    </submittedName>
</protein>
<reference evidence="6" key="1">
    <citation type="submission" date="2016-04" db="UniProtKB">
        <authorList>
            <consortium name="WormBaseParasite"/>
        </authorList>
    </citation>
    <scope>IDENTIFICATION</scope>
</reference>
<organism evidence="4 6">
    <name type="scientific">Dracunculus medinensis</name>
    <name type="common">Guinea worm</name>
    <dbReference type="NCBI Taxonomy" id="318479"/>
    <lineage>
        <taxon>Eukaryota</taxon>
        <taxon>Metazoa</taxon>
        <taxon>Ecdysozoa</taxon>
        <taxon>Nematoda</taxon>
        <taxon>Chromadorea</taxon>
        <taxon>Rhabditida</taxon>
        <taxon>Spirurina</taxon>
        <taxon>Dracunculoidea</taxon>
        <taxon>Dracunculidae</taxon>
        <taxon>Dracunculus</taxon>
    </lineage>
</organism>
<dbReference type="GO" id="GO:0045211">
    <property type="term" value="C:postsynaptic membrane"/>
    <property type="evidence" value="ECO:0007669"/>
    <property type="project" value="TreeGrafter"/>
</dbReference>
<dbReference type="WBParaSite" id="DME_0000999801-mRNA-1">
    <property type="protein sequence ID" value="DME_0000999801-mRNA-1"/>
    <property type="gene ID" value="DME_0000999801"/>
</dbReference>
<feature type="compositionally biased region" description="Low complexity" evidence="1">
    <location>
        <begin position="522"/>
        <end position="531"/>
    </location>
</feature>
<dbReference type="Proteomes" id="UP000038040">
    <property type="component" value="Unplaced"/>
</dbReference>
<feature type="compositionally biased region" description="Low complexity" evidence="1">
    <location>
        <begin position="500"/>
        <end position="516"/>
    </location>
</feature>
<accession>A0A158Q6G1</accession>
<evidence type="ECO:0000313" key="6">
    <source>
        <dbReference type="WBParaSite" id="DME_0000999801-mRNA-1"/>
    </source>
</evidence>
<keyword evidence="5" id="KW-1185">Reference proteome</keyword>
<dbReference type="AlphaFoldDB" id="A0A158Q6G1"/>
<dbReference type="InterPro" id="IPR013761">
    <property type="entry name" value="SAM/pointed_sf"/>
</dbReference>
<dbReference type="Gene3D" id="1.10.150.50">
    <property type="entry name" value="Transcription Factor, Ets-1"/>
    <property type="match status" value="1"/>
</dbReference>
<sequence length="869" mass="97426">MHDLAANLPPISPLRHTCATLGHGTRFLNRTFQNQFSVIISIRRKNRCCNQNLSKPSITTKKILLTNNDTKKFFDFLLEFQLKTNQLLSIHVCLGSEEDLYGYGNNFPSFPAKSTDSLHAYSNINDESTRCASVKQRISSSRRISAAELENLMVQQNHCNSQVTFGQDSFGNIRGMKFNSVAHMKRRKQRQGAPSPQIDHDKVTSEYSRPFRSTIRPKTPPPPPPPPAFQNFYSTDDDLCVKEQSESDEQGQEQQKFCNSSPNSSSLNGNCDSRIASVTVTQAAAPPPPPPAPPLSSYMLRSKSQNNFRKILVISAETLSNVRLKPTLRPDTPAAANVPLDFDADLRNALAKRRIKVLNGKVDAAENAKKVVFSVENQSDFKTVGSYGGLSLRESVQETVANSAETVKSQHSPSGITNKKDSGYASSRTSLEPSEFGEETSSTSTVISKSETVQEVAEENNITQVFITPTKNENPLNSTNRVAIISHQLEETYGGGAVTKNKSSIHKSSSNSENDAISVSSTLSTLSGTSSDPAARNILRKASKTPPIDYEDDEPDSGTGDSDNDLRSTQTLANNREILNSNFQTKKIRDWNVDDVIAWLGSLQLAEHKERFLSARITGKDLLLCNRTFFTRLGVTRIAHRQIIEQSIKNLISSSSYSIIWFNAMIFEIFLFVMQKEKSVEISKQYSRIIMLPGQRMSLKTPLYPSNLAFIGRIIDVQTLILLKIKPYAVSVIYSFCIRDKFNKILGNIKIALRNDSKTNTIIYSPYYDDKNLYQFQLQMNSIMLSISDFIQAKFNRNFPLSFEKYRKDPHSEIETMNSSFNNKRIKNKIIQPLNRKSKQCVKNAKLSQIIDVHLLNDLEISFLSLPID</sequence>
<dbReference type="Proteomes" id="UP000274756">
    <property type="component" value="Unassembled WGS sequence"/>
</dbReference>
<dbReference type="GO" id="GO:0043197">
    <property type="term" value="C:dendritic spine"/>
    <property type="evidence" value="ECO:0007669"/>
    <property type="project" value="TreeGrafter"/>
</dbReference>
<dbReference type="GO" id="GO:0014069">
    <property type="term" value="C:postsynaptic density"/>
    <property type="evidence" value="ECO:0007669"/>
    <property type="project" value="TreeGrafter"/>
</dbReference>
<dbReference type="EMBL" id="UYYG01000146">
    <property type="protein sequence ID" value="VDN53565.1"/>
    <property type="molecule type" value="Genomic_DNA"/>
</dbReference>
<dbReference type="PROSITE" id="PS50105">
    <property type="entry name" value="SAM_DOMAIN"/>
    <property type="match status" value="1"/>
</dbReference>
<name>A0A158Q6G1_DRAME</name>
<feature type="region of interest" description="Disordered" evidence="1">
    <location>
        <begin position="522"/>
        <end position="567"/>
    </location>
</feature>
<evidence type="ECO:0000313" key="3">
    <source>
        <dbReference type="EMBL" id="VDN53565.1"/>
    </source>
</evidence>
<feature type="domain" description="SAM" evidence="2">
    <location>
        <begin position="591"/>
        <end position="654"/>
    </location>
</feature>
<feature type="compositionally biased region" description="Pro residues" evidence="1">
    <location>
        <begin position="218"/>
        <end position="228"/>
    </location>
</feature>